<proteinExistence type="predicted"/>
<dbReference type="RefSeq" id="XP_020430889.1">
    <property type="nucleotide sequence ID" value="XM_020579050.1"/>
</dbReference>
<dbReference type="EMBL" id="ADBJ01000037">
    <property type="protein sequence ID" value="EFA78765.1"/>
    <property type="molecule type" value="Genomic_DNA"/>
</dbReference>
<protein>
    <submittedName>
        <fullName evidence="2">Uncharacterized protein</fullName>
    </submittedName>
</protein>
<evidence type="ECO:0000313" key="3">
    <source>
        <dbReference type="Proteomes" id="UP000001396"/>
    </source>
</evidence>
<dbReference type="InParanoid" id="D3BIZ1"/>
<name>D3BIZ1_HETP5</name>
<dbReference type="GeneID" id="31363706"/>
<evidence type="ECO:0000313" key="2">
    <source>
        <dbReference type="EMBL" id="EFA78765.1"/>
    </source>
</evidence>
<accession>D3BIZ1</accession>
<evidence type="ECO:0000256" key="1">
    <source>
        <dbReference type="SAM" id="MobiDB-lite"/>
    </source>
</evidence>
<dbReference type="Proteomes" id="UP000001396">
    <property type="component" value="Unassembled WGS sequence"/>
</dbReference>
<gene>
    <name evidence="2" type="ORF">PPL_08226</name>
</gene>
<dbReference type="AlphaFoldDB" id="D3BIZ1"/>
<sequence>MFLRNDHQTISTNDRSAHSSVGPNKTKFINKKSNIGTSSTVLAPSARRETIFQMNASFCKFIDINPATGQRKQADSVE</sequence>
<feature type="compositionally biased region" description="Polar residues" evidence="1">
    <location>
        <begin position="8"/>
        <end position="23"/>
    </location>
</feature>
<reference evidence="2 3" key="1">
    <citation type="journal article" date="2011" name="Genome Res.">
        <title>Phylogeny-wide analysis of social amoeba genomes highlights ancient origins for complex intercellular communication.</title>
        <authorList>
            <person name="Heidel A.J."/>
            <person name="Lawal H.M."/>
            <person name="Felder M."/>
            <person name="Schilde C."/>
            <person name="Helps N.R."/>
            <person name="Tunggal B."/>
            <person name="Rivero F."/>
            <person name="John U."/>
            <person name="Schleicher M."/>
            <person name="Eichinger L."/>
            <person name="Platzer M."/>
            <person name="Noegel A.A."/>
            <person name="Schaap P."/>
            <person name="Gloeckner G."/>
        </authorList>
    </citation>
    <scope>NUCLEOTIDE SEQUENCE [LARGE SCALE GENOMIC DNA]</scope>
    <source>
        <strain evidence="3">ATCC 26659 / Pp 5 / PN500</strain>
    </source>
</reference>
<comment type="caution">
    <text evidence="2">The sequence shown here is derived from an EMBL/GenBank/DDBJ whole genome shotgun (WGS) entry which is preliminary data.</text>
</comment>
<keyword evidence="3" id="KW-1185">Reference proteome</keyword>
<organism evidence="2 3">
    <name type="scientific">Heterostelium pallidum (strain ATCC 26659 / Pp 5 / PN500)</name>
    <name type="common">Cellular slime mold</name>
    <name type="synonym">Polysphondylium pallidum</name>
    <dbReference type="NCBI Taxonomy" id="670386"/>
    <lineage>
        <taxon>Eukaryota</taxon>
        <taxon>Amoebozoa</taxon>
        <taxon>Evosea</taxon>
        <taxon>Eumycetozoa</taxon>
        <taxon>Dictyostelia</taxon>
        <taxon>Acytosteliales</taxon>
        <taxon>Acytosteliaceae</taxon>
        <taxon>Heterostelium</taxon>
    </lineage>
</organism>
<feature type="region of interest" description="Disordered" evidence="1">
    <location>
        <begin position="1"/>
        <end position="30"/>
    </location>
</feature>